<organism evidence="1 2">
    <name type="scientific">Candidatus Mediterraneibacter tabaqchaliae</name>
    <dbReference type="NCBI Taxonomy" id="2838689"/>
    <lineage>
        <taxon>Bacteria</taxon>
        <taxon>Bacillati</taxon>
        <taxon>Bacillota</taxon>
        <taxon>Clostridia</taxon>
        <taxon>Lachnospirales</taxon>
        <taxon>Lachnospiraceae</taxon>
        <taxon>Mediterraneibacter</taxon>
    </lineage>
</organism>
<accession>A0A9D2R463</accession>
<reference evidence="1" key="1">
    <citation type="journal article" date="2021" name="PeerJ">
        <title>Extensive microbial diversity within the chicken gut microbiome revealed by metagenomics and culture.</title>
        <authorList>
            <person name="Gilroy R."/>
            <person name="Ravi A."/>
            <person name="Getino M."/>
            <person name="Pursley I."/>
            <person name="Horton D.L."/>
            <person name="Alikhan N.F."/>
            <person name="Baker D."/>
            <person name="Gharbi K."/>
            <person name="Hall N."/>
            <person name="Watson M."/>
            <person name="Adriaenssens E.M."/>
            <person name="Foster-Nyarko E."/>
            <person name="Jarju S."/>
            <person name="Secka A."/>
            <person name="Antonio M."/>
            <person name="Oren A."/>
            <person name="Chaudhuri R.R."/>
            <person name="La Ragione R."/>
            <person name="Hildebrand F."/>
            <person name="Pallen M.J."/>
        </authorList>
    </citation>
    <scope>NUCLEOTIDE SEQUENCE</scope>
    <source>
        <strain evidence="1">ChiGjej3B3-11674</strain>
    </source>
</reference>
<protein>
    <submittedName>
        <fullName evidence="1">Stage III sporulation protein AB</fullName>
    </submittedName>
</protein>
<dbReference type="InterPro" id="IPR014198">
    <property type="entry name" value="Spore_III_AB"/>
</dbReference>
<sequence length="172" mass="19432">MQRVIGAALILAATGGAGYVYCRELKQYLDRMLYLRYIMSLIRGEIAYTHAPLPEVFAGVAARVKEPYRTWLKSTASEMKTRQESGFARMWNRSVDKYLKPLGLKQEHSILLKEPGTFLGSLEKDTLDHTLQMYLNRMDLETEKLREGLAAKTKIGGCLGVMSGIFLIVILL</sequence>
<dbReference type="Proteomes" id="UP000823897">
    <property type="component" value="Unassembled WGS sequence"/>
</dbReference>
<dbReference type="Pfam" id="PF09548">
    <property type="entry name" value="Spore_III_AB"/>
    <property type="match status" value="1"/>
</dbReference>
<evidence type="ECO:0000313" key="2">
    <source>
        <dbReference type="Proteomes" id="UP000823897"/>
    </source>
</evidence>
<dbReference type="AlphaFoldDB" id="A0A9D2R463"/>
<evidence type="ECO:0000313" key="1">
    <source>
        <dbReference type="EMBL" id="HJD35048.1"/>
    </source>
</evidence>
<proteinExistence type="predicted"/>
<dbReference type="EMBL" id="DWUV01000211">
    <property type="protein sequence ID" value="HJD35048.1"/>
    <property type="molecule type" value="Genomic_DNA"/>
</dbReference>
<name>A0A9D2R463_9FIRM</name>
<gene>
    <name evidence="1" type="ORF">H9911_11000</name>
</gene>
<comment type="caution">
    <text evidence="1">The sequence shown here is derived from an EMBL/GenBank/DDBJ whole genome shotgun (WGS) entry which is preliminary data.</text>
</comment>
<reference evidence="1" key="2">
    <citation type="submission" date="2021-04" db="EMBL/GenBank/DDBJ databases">
        <authorList>
            <person name="Gilroy R."/>
        </authorList>
    </citation>
    <scope>NUCLEOTIDE SEQUENCE</scope>
    <source>
        <strain evidence="1">ChiGjej3B3-11674</strain>
    </source>
</reference>